<dbReference type="Proteomes" id="UP000203464">
    <property type="component" value="Unassembled WGS sequence"/>
</dbReference>
<dbReference type="EMBL" id="FXYD01000004">
    <property type="protein sequence ID" value="SMX41408.1"/>
    <property type="molecule type" value="Genomic_DNA"/>
</dbReference>
<protein>
    <submittedName>
        <fullName evidence="1">Uncharacterized protein</fullName>
    </submittedName>
</protein>
<proteinExistence type="predicted"/>
<evidence type="ECO:0000313" key="2">
    <source>
        <dbReference type="Proteomes" id="UP000203464"/>
    </source>
</evidence>
<dbReference type="AlphaFoldDB" id="A0A238KF36"/>
<gene>
    <name evidence="1" type="ORF">OCA8868_02505</name>
</gene>
<reference evidence="2" key="1">
    <citation type="submission" date="2017-05" db="EMBL/GenBank/DDBJ databases">
        <authorList>
            <person name="Rodrigo-Torres L."/>
            <person name="Arahal R. D."/>
            <person name="Lucena T."/>
        </authorList>
    </citation>
    <scope>NUCLEOTIDE SEQUENCE [LARGE SCALE GENOMIC DNA]</scope>
    <source>
        <strain evidence="2">CECT 8868</strain>
    </source>
</reference>
<name>A0A238KF36_9RHOB</name>
<organism evidence="1 2">
    <name type="scientific">Octadecabacter ascidiaceicola</name>
    <dbReference type="NCBI Taxonomy" id="1655543"/>
    <lineage>
        <taxon>Bacteria</taxon>
        <taxon>Pseudomonadati</taxon>
        <taxon>Pseudomonadota</taxon>
        <taxon>Alphaproteobacteria</taxon>
        <taxon>Rhodobacterales</taxon>
        <taxon>Roseobacteraceae</taxon>
        <taxon>Octadecabacter</taxon>
    </lineage>
</organism>
<evidence type="ECO:0000313" key="1">
    <source>
        <dbReference type="EMBL" id="SMX41408.1"/>
    </source>
</evidence>
<keyword evidence="2" id="KW-1185">Reference proteome</keyword>
<sequence>MYAAFILGIRSAFRDQFTDIIDSRAISSPTRGDDRTGIQCSLDFAFRAPETFNPFTVIVPDNSSVV</sequence>
<accession>A0A238KF36</accession>